<evidence type="ECO:0000259" key="3">
    <source>
        <dbReference type="Pfam" id="PF03712"/>
    </source>
</evidence>
<dbReference type="InterPro" id="IPR008977">
    <property type="entry name" value="PHM/PNGase_F_dom_sf"/>
</dbReference>
<feature type="domain" description="Copper type II ascorbate-dependent monooxygenase C-terminal" evidence="3">
    <location>
        <begin position="44"/>
        <end position="97"/>
    </location>
</feature>
<dbReference type="InterPro" id="IPR024548">
    <property type="entry name" value="Cu2_monoox_C"/>
</dbReference>
<reference evidence="4" key="1">
    <citation type="journal article" date="2008" name="Nature">
        <title>The amphioxus genome and the evolution of the chordate karyotype.</title>
        <authorList>
            <consortium name="US DOE Joint Genome Institute (JGI-PGF)"/>
            <person name="Putnam N.H."/>
            <person name="Butts T."/>
            <person name="Ferrier D.E.K."/>
            <person name="Furlong R.F."/>
            <person name="Hellsten U."/>
            <person name="Kawashima T."/>
            <person name="Robinson-Rechavi M."/>
            <person name="Shoguchi E."/>
            <person name="Terry A."/>
            <person name="Yu J.-K."/>
            <person name="Benito-Gutierrez E.L."/>
            <person name="Dubchak I."/>
            <person name="Garcia-Fernandez J."/>
            <person name="Gibson-Brown J.J."/>
            <person name="Grigoriev I.V."/>
            <person name="Horton A.C."/>
            <person name="de Jong P.J."/>
            <person name="Jurka J."/>
            <person name="Kapitonov V.V."/>
            <person name="Kohara Y."/>
            <person name="Kuroki Y."/>
            <person name="Lindquist E."/>
            <person name="Lucas S."/>
            <person name="Osoegawa K."/>
            <person name="Pennacchio L.A."/>
            <person name="Salamov A.A."/>
            <person name="Satou Y."/>
            <person name="Sauka-Spengler T."/>
            <person name="Schmutz J."/>
            <person name="Shin-I T."/>
            <person name="Toyoda A."/>
            <person name="Bronner-Fraser M."/>
            <person name="Fujiyama A."/>
            <person name="Holland L.Z."/>
            <person name="Holland P.W.H."/>
            <person name="Satoh N."/>
            <person name="Rokhsar D.S."/>
        </authorList>
    </citation>
    <scope>NUCLEOTIDE SEQUENCE [LARGE SCALE GENOMIC DNA]</scope>
    <source>
        <strain evidence="4">S238N-H82</strain>
        <tissue evidence="4">Testes</tissue>
    </source>
</reference>
<evidence type="ECO:0000256" key="2">
    <source>
        <dbReference type="SAM" id="MobiDB-lite"/>
    </source>
</evidence>
<dbReference type="GO" id="GO:0004500">
    <property type="term" value="F:dopamine beta-monooxygenase activity"/>
    <property type="evidence" value="ECO:0007669"/>
    <property type="project" value="InterPro"/>
</dbReference>
<gene>
    <name evidence="4" type="ORF">BRAFLDRAFT_83132</name>
</gene>
<dbReference type="InterPro" id="IPR000945">
    <property type="entry name" value="DBH-like"/>
</dbReference>
<evidence type="ECO:0000256" key="1">
    <source>
        <dbReference type="ARBA" id="ARBA00023157"/>
    </source>
</evidence>
<feature type="compositionally biased region" description="Basic residues" evidence="2">
    <location>
        <begin position="182"/>
        <end position="200"/>
    </location>
</feature>
<dbReference type="AlphaFoldDB" id="C3XVR0"/>
<dbReference type="PANTHER" id="PTHR10157">
    <property type="entry name" value="DOPAMINE BETA HYDROXYLASE RELATED"/>
    <property type="match status" value="1"/>
</dbReference>
<dbReference type="SUPFAM" id="SSF49742">
    <property type="entry name" value="PHM/PNGase F"/>
    <property type="match status" value="1"/>
</dbReference>
<dbReference type="InterPro" id="IPR014784">
    <property type="entry name" value="Cu2_ascorb_mOase-like_C"/>
</dbReference>
<protein>
    <recommendedName>
        <fullName evidence="3">Copper type II ascorbate-dependent monooxygenase C-terminal domain-containing protein</fullName>
    </recommendedName>
</protein>
<dbReference type="PANTHER" id="PTHR10157:SF23">
    <property type="entry name" value="MOXD1 HOMOLOG 1"/>
    <property type="match status" value="1"/>
</dbReference>
<dbReference type="eggNOG" id="KOG3568">
    <property type="taxonomic scope" value="Eukaryota"/>
</dbReference>
<proteinExistence type="predicted"/>
<name>C3XVR0_BRAFL</name>
<dbReference type="Pfam" id="PF03712">
    <property type="entry name" value="Cu2_monoox_C"/>
    <property type="match status" value="1"/>
</dbReference>
<organism>
    <name type="scientific">Branchiostoma floridae</name>
    <name type="common">Florida lancelet</name>
    <name type="synonym">Amphioxus</name>
    <dbReference type="NCBI Taxonomy" id="7739"/>
    <lineage>
        <taxon>Eukaryota</taxon>
        <taxon>Metazoa</taxon>
        <taxon>Chordata</taxon>
        <taxon>Cephalochordata</taxon>
        <taxon>Leptocardii</taxon>
        <taxon>Amphioxiformes</taxon>
        <taxon>Branchiostomatidae</taxon>
        <taxon>Branchiostoma</taxon>
    </lineage>
</organism>
<accession>C3XVR0</accession>
<feature type="region of interest" description="Disordered" evidence="2">
    <location>
        <begin position="174"/>
        <end position="200"/>
    </location>
</feature>
<dbReference type="Gene3D" id="2.60.120.230">
    <property type="match status" value="1"/>
</dbReference>
<keyword evidence="1" id="KW-1015">Disulfide bond</keyword>
<dbReference type="InParanoid" id="C3XVR0"/>
<evidence type="ECO:0000313" key="4">
    <source>
        <dbReference type="EMBL" id="EEN67853.1"/>
    </source>
</evidence>
<dbReference type="EMBL" id="GG666469">
    <property type="protein sequence ID" value="EEN67853.1"/>
    <property type="molecule type" value="Genomic_DNA"/>
</dbReference>
<sequence length="253" mass="29238">MAASSKPCVPAWLVNPTPVGNYSIFSVVGNFPYPFPEGRRYRRLVLGDYLIVECTYNTNDREEITHGGPNTQDEMCLGHILHYPKMKLRRCKSNPHRVAYLEALGATEVMFRAHKDDFVPIQPPQMAGKSMKKLLHSVSWNEELRQKFQQTLTMREPPPVILHPFEEADVCKTQANAENKSGTKKGSRRKTRKNHRKLNLSPWRHHRRARKISCFACCAYLERTKQEHTYHYPNQLHGGALYVSEPLTAAIRW</sequence>